<evidence type="ECO:0000256" key="4">
    <source>
        <dbReference type="ARBA" id="ARBA00021889"/>
    </source>
</evidence>
<feature type="domain" description="PBP" evidence="8">
    <location>
        <begin position="34"/>
        <end position="327"/>
    </location>
</feature>
<sequence>MSADRLKKLNATLAAGGLGALLVFGQPAVPARAADVTLAETGSTLLYPLFDIWATDYARTHAGVHVTTAGTGSGAGIEQALAGKVQIGASDAYMSDAQARHYPGIVNVPMAISALTVNYDIPGLAADTHLKLDGPTLAGIYAGKVRMWDDAEIAALNPGVTLPHQGIVPVHRVEGSGDTFVFTQYLTFSTPAWENDIGYGTTVAWPAVPGTVTATGNAGVLQAIRQTPYSVGYIGISLHDDIAKAGIGTAALKGYSGEFLLPTPETIAAAAASLGPRTPADERLTLVNAPGAGAYPLVNYEYAIVSTRQADPQTAAAIRRFLLWAIAPDEANEKYLDDAHFIALPAHIWVLSHDQIETIR</sequence>
<dbReference type="RefSeq" id="WP_307435908.1">
    <property type="nucleotide sequence ID" value="NZ_JAUSVK010000001.1"/>
</dbReference>
<name>A0ABU0FPZ4_9HYPH</name>
<comment type="function">
    <text evidence="1 7">Part of the ABC transporter complex PstSACB involved in phosphate import.</text>
</comment>
<evidence type="ECO:0000256" key="5">
    <source>
        <dbReference type="ARBA" id="ARBA00022448"/>
    </source>
</evidence>
<evidence type="ECO:0000256" key="7">
    <source>
        <dbReference type="PIRNR" id="PIRNR002756"/>
    </source>
</evidence>
<comment type="subunit">
    <text evidence="3 7">The complex is composed of two ATP-binding proteins (PstB), two transmembrane proteins (PstC and PstA) and a solute-binding protein (PstS).</text>
</comment>
<evidence type="ECO:0000313" key="9">
    <source>
        <dbReference type="EMBL" id="MDQ0396120.1"/>
    </source>
</evidence>
<keyword evidence="5 7" id="KW-0813">Transport</keyword>
<evidence type="ECO:0000256" key="6">
    <source>
        <dbReference type="ARBA" id="ARBA00022592"/>
    </source>
</evidence>
<dbReference type="Proteomes" id="UP001237448">
    <property type="component" value="Unassembled WGS sequence"/>
</dbReference>
<evidence type="ECO:0000256" key="1">
    <source>
        <dbReference type="ARBA" id="ARBA00002841"/>
    </source>
</evidence>
<dbReference type="SUPFAM" id="SSF53850">
    <property type="entry name" value="Periplasmic binding protein-like II"/>
    <property type="match status" value="1"/>
</dbReference>
<organism evidence="9 10">
    <name type="scientific">Labrys monachus</name>
    <dbReference type="NCBI Taxonomy" id="217067"/>
    <lineage>
        <taxon>Bacteria</taxon>
        <taxon>Pseudomonadati</taxon>
        <taxon>Pseudomonadota</taxon>
        <taxon>Alphaproteobacteria</taxon>
        <taxon>Hyphomicrobiales</taxon>
        <taxon>Xanthobacteraceae</taxon>
        <taxon>Labrys</taxon>
    </lineage>
</organism>
<dbReference type="Gene3D" id="3.40.190.10">
    <property type="entry name" value="Periplasmic binding protein-like II"/>
    <property type="match status" value="2"/>
</dbReference>
<protein>
    <recommendedName>
        <fullName evidence="4 7">Phosphate-binding protein PstS</fullName>
    </recommendedName>
</protein>
<dbReference type="InterPro" id="IPR005673">
    <property type="entry name" value="ABC_phos-bd_PstS"/>
</dbReference>
<dbReference type="PIRSF" id="PIRSF002756">
    <property type="entry name" value="PstS"/>
    <property type="match status" value="1"/>
</dbReference>
<comment type="similarity">
    <text evidence="2 7">Belongs to the PstS family.</text>
</comment>
<evidence type="ECO:0000313" key="10">
    <source>
        <dbReference type="Proteomes" id="UP001237448"/>
    </source>
</evidence>
<evidence type="ECO:0000256" key="2">
    <source>
        <dbReference type="ARBA" id="ARBA00008725"/>
    </source>
</evidence>
<keyword evidence="10" id="KW-1185">Reference proteome</keyword>
<dbReference type="PANTHER" id="PTHR42996">
    <property type="entry name" value="PHOSPHATE-BINDING PROTEIN PSTS"/>
    <property type="match status" value="1"/>
</dbReference>
<dbReference type="InterPro" id="IPR050962">
    <property type="entry name" value="Phosphate-bind_PstS"/>
</dbReference>
<evidence type="ECO:0000256" key="3">
    <source>
        <dbReference type="ARBA" id="ARBA00011529"/>
    </source>
</evidence>
<proteinExistence type="inferred from homology"/>
<keyword evidence="6 7" id="KW-0592">Phosphate transport</keyword>
<evidence type="ECO:0000259" key="8">
    <source>
        <dbReference type="Pfam" id="PF12849"/>
    </source>
</evidence>
<accession>A0ABU0FPZ4</accession>
<dbReference type="Pfam" id="PF12849">
    <property type="entry name" value="PBP_like_2"/>
    <property type="match status" value="1"/>
</dbReference>
<comment type="caution">
    <text evidence="9">The sequence shown here is derived from an EMBL/GenBank/DDBJ whole genome shotgun (WGS) entry which is preliminary data.</text>
</comment>
<reference evidence="9 10" key="1">
    <citation type="submission" date="2023-07" db="EMBL/GenBank/DDBJ databases">
        <title>Genomic Encyclopedia of Type Strains, Phase IV (KMG-IV): sequencing the most valuable type-strain genomes for metagenomic binning, comparative biology and taxonomic classification.</title>
        <authorList>
            <person name="Goeker M."/>
        </authorList>
    </citation>
    <scope>NUCLEOTIDE SEQUENCE [LARGE SCALE GENOMIC DNA]</scope>
    <source>
        <strain evidence="9 10">DSM 5896</strain>
    </source>
</reference>
<gene>
    <name evidence="9" type="ORF">J3R73_005912</name>
</gene>
<dbReference type="PANTHER" id="PTHR42996:SF1">
    <property type="entry name" value="PHOSPHATE-BINDING PROTEIN PSTS"/>
    <property type="match status" value="1"/>
</dbReference>
<dbReference type="InterPro" id="IPR024370">
    <property type="entry name" value="PBP_domain"/>
</dbReference>
<dbReference type="EMBL" id="JAUSVK010000001">
    <property type="protein sequence ID" value="MDQ0396120.1"/>
    <property type="molecule type" value="Genomic_DNA"/>
</dbReference>
<dbReference type="NCBIfam" id="TIGR00975">
    <property type="entry name" value="3a0107s03"/>
    <property type="match status" value="1"/>
</dbReference>
<dbReference type="CDD" id="cd13565">
    <property type="entry name" value="PBP2_PstS"/>
    <property type="match status" value="1"/>
</dbReference>